<sequence length="96" mass="10589">QFGQVLYIPTHNAHAAVTAQRTQTDPYNSTTRKFEATYIKTAVDDDGVGFEVVALPVEISKDVVMTTHSRSGKAKATLALVDKDKVNAKLFRAFYL</sequence>
<dbReference type="GeneID" id="25916243"/>
<dbReference type="EMBL" id="KQ248237">
    <property type="protein sequence ID" value="KNC71720.1"/>
    <property type="molecule type" value="Genomic_DNA"/>
</dbReference>
<organism evidence="1 2">
    <name type="scientific">Sphaeroforma arctica JP610</name>
    <dbReference type="NCBI Taxonomy" id="667725"/>
    <lineage>
        <taxon>Eukaryota</taxon>
        <taxon>Ichthyosporea</taxon>
        <taxon>Ichthyophonida</taxon>
        <taxon>Sphaeroforma</taxon>
    </lineage>
</organism>
<feature type="non-terminal residue" evidence="1">
    <location>
        <position position="1"/>
    </location>
</feature>
<proteinExistence type="predicted"/>
<dbReference type="RefSeq" id="XP_014145622.1">
    <property type="nucleotide sequence ID" value="XM_014290147.1"/>
</dbReference>
<reference evidence="1 2" key="1">
    <citation type="submission" date="2011-02" db="EMBL/GenBank/DDBJ databases">
        <title>The Genome Sequence of Sphaeroforma arctica JP610.</title>
        <authorList>
            <consortium name="The Broad Institute Genome Sequencing Platform"/>
            <person name="Russ C."/>
            <person name="Cuomo C."/>
            <person name="Young S.K."/>
            <person name="Zeng Q."/>
            <person name="Gargeya S."/>
            <person name="Alvarado L."/>
            <person name="Berlin A."/>
            <person name="Chapman S.B."/>
            <person name="Chen Z."/>
            <person name="Freedman E."/>
            <person name="Gellesch M."/>
            <person name="Goldberg J."/>
            <person name="Griggs A."/>
            <person name="Gujja S."/>
            <person name="Heilman E."/>
            <person name="Heiman D."/>
            <person name="Howarth C."/>
            <person name="Mehta T."/>
            <person name="Neiman D."/>
            <person name="Pearson M."/>
            <person name="Roberts A."/>
            <person name="Saif S."/>
            <person name="Shea T."/>
            <person name="Shenoy N."/>
            <person name="Sisk P."/>
            <person name="Stolte C."/>
            <person name="Sykes S."/>
            <person name="White J."/>
            <person name="Yandava C."/>
            <person name="Burger G."/>
            <person name="Gray M.W."/>
            <person name="Holland P.W.H."/>
            <person name="King N."/>
            <person name="Lang F.B.F."/>
            <person name="Roger A.J."/>
            <person name="Ruiz-Trillo I."/>
            <person name="Haas B."/>
            <person name="Nusbaum C."/>
            <person name="Birren B."/>
        </authorList>
    </citation>
    <scope>NUCLEOTIDE SEQUENCE [LARGE SCALE GENOMIC DNA]</scope>
    <source>
        <strain evidence="1 2">JP610</strain>
    </source>
</reference>
<gene>
    <name evidence="1" type="ORF">SARC_15739</name>
</gene>
<evidence type="ECO:0000313" key="1">
    <source>
        <dbReference type="EMBL" id="KNC71720.1"/>
    </source>
</evidence>
<evidence type="ECO:0000313" key="2">
    <source>
        <dbReference type="Proteomes" id="UP000054560"/>
    </source>
</evidence>
<dbReference type="AlphaFoldDB" id="A0A0L0F4Q3"/>
<keyword evidence="2" id="KW-1185">Reference proteome</keyword>
<protein>
    <submittedName>
        <fullName evidence="1">Uncharacterized protein</fullName>
    </submittedName>
</protein>
<name>A0A0L0F4Q3_9EUKA</name>
<dbReference type="Proteomes" id="UP000054560">
    <property type="component" value="Unassembled WGS sequence"/>
</dbReference>
<accession>A0A0L0F4Q3</accession>